<sequence length="221" mass="25246">MNVTLQLNDKVWIGLKSCGWPVPQSWPKPPSLTLTSPPCYTYNPRKKIRCYVVYFSPWMANPELDHGFVYDHQGSVDILQSPFFDPNWEIEDTFDEYVDRILFTLTSTLEEHQPSGHWRIIGLPPTSSPPANSLLIKTVVVLLLSVASLELLKFCQVGWLVRSMLDWMDGLATPSNRINTSPPKTHLVLKVFGALYLQELTWSIGELWSLCFGDFCLKMIN</sequence>
<proteinExistence type="predicted"/>
<name>A0AAV7GRX2_DENCH</name>
<evidence type="ECO:0000313" key="1">
    <source>
        <dbReference type="EMBL" id="KAH0458327.1"/>
    </source>
</evidence>
<organism evidence="1 2">
    <name type="scientific">Dendrobium chrysotoxum</name>
    <name type="common">Orchid</name>
    <dbReference type="NCBI Taxonomy" id="161865"/>
    <lineage>
        <taxon>Eukaryota</taxon>
        <taxon>Viridiplantae</taxon>
        <taxon>Streptophyta</taxon>
        <taxon>Embryophyta</taxon>
        <taxon>Tracheophyta</taxon>
        <taxon>Spermatophyta</taxon>
        <taxon>Magnoliopsida</taxon>
        <taxon>Liliopsida</taxon>
        <taxon>Asparagales</taxon>
        <taxon>Orchidaceae</taxon>
        <taxon>Epidendroideae</taxon>
        <taxon>Malaxideae</taxon>
        <taxon>Dendrobiinae</taxon>
        <taxon>Dendrobium</taxon>
    </lineage>
</organism>
<gene>
    <name evidence="1" type="ORF">IEQ34_013642</name>
</gene>
<evidence type="ECO:0000313" key="2">
    <source>
        <dbReference type="Proteomes" id="UP000775213"/>
    </source>
</evidence>
<dbReference type="AlphaFoldDB" id="A0AAV7GRX2"/>
<keyword evidence="2" id="KW-1185">Reference proteome</keyword>
<protein>
    <submittedName>
        <fullName evidence="1">Uncharacterized protein</fullName>
    </submittedName>
</protein>
<dbReference type="EMBL" id="JAGFBR010000012">
    <property type="protein sequence ID" value="KAH0458327.1"/>
    <property type="molecule type" value="Genomic_DNA"/>
</dbReference>
<dbReference type="Proteomes" id="UP000775213">
    <property type="component" value="Unassembled WGS sequence"/>
</dbReference>
<accession>A0AAV7GRX2</accession>
<reference evidence="1 2" key="1">
    <citation type="journal article" date="2021" name="Hortic Res">
        <title>Chromosome-scale assembly of the Dendrobium chrysotoxum genome enhances the understanding of orchid evolution.</title>
        <authorList>
            <person name="Zhang Y."/>
            <person name="Zhang G.Q."/>
            <person name="Zhang D."/>
            <person name="Liu X.D."/>
            <person name="Xu X.Y."/>
            <person name="Sun W.H."/>
            <person name="Yu X."/>
            <person name="Zhu X."/>
            <person name="Wang Z.W."/>
            <person name="Zhao X."/>
            <person name="Zhong W.Y."/>
            <person name="Chen H."/>
            <person name="Yin W.L."/>
            <person name="Huang T."/>
            <person name="Niu S.C."/>
            <person name="Liu Z.J."/>
        </authorList>
    </citation>
    <scope>NUCLEOTIDE SEQUENCE [LARGE SCALE GENOMIC DNA]</scope>
    <source>
        <strain evidence="1">Lindl</strain>
    </source>
</reference>
<comment type="caution">
    <text evidence="1">The sequence shown here is derived from an EMBL/GenBank/DDBJ whole genome shotgun (WGS) entry which is preliminary data.</text>
</comment>